<keyword evidence="3" id="KW-1185">Reference proteome</keyword>
<comment type="caution">
    <text evidence="2">The sequence shown here is derived from an EMBL/GenBank/DDBJ whole genome shotgun (WGS) entry which is preliminary data.</text>
</comment>
<evidence type="ECO:0000313" key="2">
    <source>
        <dbReference type="EMBL" id="KXH50330.1"/>
    </source>
</evidence>
<feature type="region of interest" description="Disordered" evidence="1">
    <location>
        <begin position="16"/>
        <end position="40"/>
    </location>
</feature>
<feature type="compositionally biased region" description="Basic and acidic residues" evidence="1">
    <location>
        <begin position="144"/>
        <end position="159"/>
    </location>
</feature>
<sequence>MVERLKTLEDCLEAPKSSGELGTGVWPQSPRFKPRCTPDFGPFETPTGPVICGVAEGPHKAEADDGPTKCRKKPAGPESCLGRVSATIPSLRSICEASPSHLQWKAKPPGGRPNNDPSNWIPLASSARKLTSLVLDNIISPIERVDAIHSPPDRTDKPQSHKLGPSPDMRLALRNSEGPALPACLHSSKGSVA</sequence>
<organism evidence="2 3">
    <name type="scientific">Colletotrichum simmondsii</name>
    <dbReference type="NCBI Taxonomy" id="703756"/>
    <lineage>
        <taxon>Eukaryota</taxon>
        <taxon>Fungi</taxon>
        <taxon>Dikarya</taxon>
        <taxon>Ascomycota</taxon>
        <taxon>Pezizomycotina</taxon>
        <taxon>Sordariomycetes</taxon>
        <taxon>Hypocreomycetidae</taxon>
        <taxon>Glomerellales</taxon>
        <taxon>Glomerellaceae</taxon>
        <taxon>Colletotrichum</taxon>
        <taxon>Colletotrichum acutatum species complex</taxon>
    </lineage>
</organism>
<dbReference type="AlphaFoldDB" id="A0A135TQ52"/>
<evidence type="ECO:0000313" key="3">
    <source>
        <dbReference type="Proteomes" id="UP000070328"/>
    </source>
</evidence>
<dbReference type="Proteomes" id="UP000070328">
    <property type="component" value="Unassembled WGS sequence"/>
</dbReference>
<dbReference type="EMBL" id="JFBX01000092">
    <property type="protein sequence ID" value="KXH50330.1"/>
    <property type="molecule type" value="Genomic_DNA"/>
</dbReference>
<protein>
    <submittedName>
        <fullName evidence="2">Uncharacterized protein</fullName>
    </submittedName>
</protein>
<feature type="region of interest" description="Disordered" evidence="1">
    <location>
        <begin position="56"/>
        <end position="78"/>
    </location>
</feature>
<proteinExistence type="predicted"/>
<feature type="region of interest" description="Disordered" evidence="1">
    <location>
        <begin position="144"/>
        <end position="193"/>
    </location>
</feature>
<accession>A0A135TQ52</accession>
<evidence type="ECO:0000256" key="1">
    <source>
        <dbReference type="SAM" id="MobiDB-lite"/>
    </source>
</evidence>
<reference evidence="2 3" key="1">
    <citation type="submission" date="2014-02" db="EMBL/GenBank/DDBJ databases">
        <title>The genome sequence of Colletotrichum simmondsii CBS122122.</title>
        <authorList>
            <person name="Baroncelli R."/>
            <person name="Thon M.R."/>
        </authorList>
    </citation>
    <scope>NUCLEOTIDE SEQUENCE [LARGE SCALE GENOMIC DNA]</scope>
    <source>
        <strain evidence="2 3">CBS122122</strain>
    </source>
</reference>
<gene>
    <name evidence="2" type="ORF">CSIM01_05388</name>
</gene>
<name>A0A135TQ52_9PEZI</name>
<feature type="compositionally biased region" description="Basic and acidic residues" evidence="1">
    <location>
        <begin position="57"/>
        <end position="68"/>
    </location>
</feature>